<dbReference type="GO" id="GO:0004828">
    <property type="term" value="F:serine-tRNA ligase activity"/>
    <property type="evidence" value="ECO:0007669"/>
    <property type="project" value="InterPro"/>
</dbReference>
<proteinExistence type="predicted"/>
<accession>A0A4P9VYY6</accession>
<gene>
    <name evidence="1" type="ORF">BDK51DRAFT_26730</name>
</gene>
<dbReference type="InterPro" id="IPR045864">
    <property type="entry name" value="aa-tRNA-synth_II/BPL/LPL"/>
</dbReference>
<reference evidence="2" key="1">
    <citation type="journal article" date="2018" name="Nat. Microbiol.">
        <title>Leveraging single-cell genomics to expand the fungal tree of life.</title>
        <authorList>
            <person name="Ahrendt S.R."/>
            <person name="Quandt C.A."/>
            <person name="Ciobanu D."/>
            <person name="Clum A."/>
            <person name="Salamov A."/>
            <person name="Andreopoulos B."/>
            <person name="Cheng J.F."/>
            <person name="Woyke T."/>
            <person name="Pelin A."/>
            <person name="Henrissat B."/>
            <person name="Reynolds N.K."/>
            <person name="Benny G.L."/>
            <person name="Smith M.E."/>
            <person name="James T.Y."/>
            <person name="Grigoriev I.V."/>
        </authorList>
    </citation>
    <scope>NUCLEOTIDE SEQUENCE [LARGE SCALE GENOMIC DNA]</scope>
</reference>
<dbReference type="PANTHER" id="PTHR11778">
    <property type="entry name" value="SERYL-TRNA SYNTHETASE"/>
    <property type="match status" value="1"/>
</dbReference>
<sequence>MHEEMLGTAQEFYESLNDQTKKYAHCLNCTLTATERTICCILENYQTETGVVVPEVLRPYMGGKDFFPFVKELPVTKSTGGAKKGKATKGAEEVTKGVEKLAV</sequence>
<dbReference type="GO" id="GO:0006434">
    <property type="term" value="P:seryl-tRNA aminoacylation"/>
    <property type="evidence" value="ECO:0007669"/>
    <property type="project" value="InterPro"/>
</dbReference>
<dbReference type="OrthoDB" id="10264585at2759"/>
<dbReference type="InterPro" id="IPR002317">
    <property type="entry name" value="Ser-tRNA-ligase_type_1"/>
</dbReference>
<evidence type="ECO:0000313" key="2">
    <source>
        <dbReference type="Proteomes" id="UP000269721"/>
    </source>
</evidence>
<protein>
    <submittedName>
        <fullName evidence="1">Uncharacterized protein</fullName>
    </submittedName>
</protein>
<name>A0A4P9VYY6_9FUNG</name>
<dbReference type="Proteomes" id="UP000269721">
    <property type="component" value="Unassembled WGS sequence"/>
</dbReference>
<evidence type="ECO:0000313" key="1">
    <source>
        <dbReference type="EMBL" id="RKO83983.1"/>
    </source>
</evidence>
<dbReference type="EMBL" id="ML000631">
    <property type="protein sequence ID" value="RKO83983.1"/>
    <property type="molecule type" value="Genomic_DNA"/>
</dbReference>
<organism evidence="1 2">
    <name type="scientific">Blyttiomyces helicus</name>
    <dbReference type="NCBI Taxonomy" id="388810"/>
    <lineage>
        <taxon>Eukaryota</taxon>
        <taxon>Fungi</taxon>
        <taxon>Fungi incertae sedis</taxon>
        <taxon>Chytridiomycota</taxon>
        <taxon>Chytridiomycota incertae sedis</taxon>
        <taxon>Chytridiomycetes</taxon>
        <taxon>Chytridiomycetes incertae sedis</taxon>
        <taxon>Blyttiomyces</taxon>
    </lineage>
</organism>
<dbReference type="SUPFAM" id="SSF55681">
    <property type="entry name" value="Class II aaRS and biotin synthetases"/>
    <property type="match status" value="1"/>
</dbReference>
<dbReference type="AlphaFoldDB" id="A0A4P9VYY6"/>
<dbReference type="Gene3D" id="3.30.930.10">
    <property type="entry name" value="Bira Bifunctional Protein, Domain 2"/>
    <property type="match status" value="1"/>
</dbReference>
<keyword evidence="2" id="KW-1185">Reference proteome</keyword>
<dbReference type="GO" id="GO:0005524">
    <property type="term" value="F:ATP binding"/>
    <property type="evidence" value="ECO:0007669"/>
    <property type="project" value="InterPro"/>
</dbReference>